<evidence type="ECO:0000256" key="2">
    <source>
        <dbReference type="ARBA" id="ARBA00022969"/>
    </source>
</evidence>
<dbReference type="OrthoDB" id="4141660at2"/>
<name>A0A4R5UK95_9HYPH</name>
<evidence type="ECO:0000313" key="3">
    <source>
        <dbReference type="EMBL" id="TDK37321.1"/>
    </source>
</evidence>
<evidence type="ECO:0000313" key="4">
    <source>
        <dbReference type="Proteomes" id="UP000295238"/>
    </source>
</evidence>
<reference evidence="3 4" key="1">
    <citation type="submission" date="2019-03" db="EMBL/GenBank/DDBJ databases">
        <title>Rhizobium sp. nov., an bacterium isolated from biocrust in Mu Us Desert.</title>
        <authorList>
            <person name="Lixiong L."/>
        </authorList>
    </citation>
    <scope>NUCLEOTIDE SEQUENCE [LARGE SCALE GENOMIC DNA]</scope>
    <source>
        <strain evidence="3 4">SPY-1</strain>
    </source>
</reference>
<sequence>MNEIVTNPAPAHASRPQLRSLTGKRSPIVFLQAAVDQKEQYQEIMALDDIDYVTQALGIGALLNGAIDTATGRFDAGRARQLIVDFNQALPPADSKYKLAIMNSYQSTVSQENSVVSGMIDKILDVLKTAIGVALGQKSIDQITAAVTDAFTNLKSQDGDAWIFWQKREAHKTVYSYAILFAVQDESTGRVMLAFPMSLEIEVNVEFEKVLWITVKDSHNYSVKVDAMKIAQLLFPKAPGSQTLQSIASAPRLRGLADVEYQTRASDITDITVTNWSQSTLFARAAKGSLVTAGSLQQIMAFEPAIDIPLEPENHYLVHYKLNGEAKQIGMIFNDYLPDSTLWFVSR</sequence>
<evidence type="ECO:0000256" key="1">
    <source>
        <dbReference type="ARBA" id="ARBA00009676"/>
    </source>
</evidence>
<accession>A0A4R5UK95</accession>
<dbReference type="Proteomes" id="UP000295238">
    <property type="component" value="Unassembled WGS sequence"/>
</dbReference>
<dbReference type="Gene3D" id="3.40.198.10">
    <property type="entry name" value="Delta-endotoxin CytB-like"/>
    <property type="match status" value="1"/>
</dbReference>
<dbReference type="AlphaFoldDB" id="A0A4R5UK95"/>
<dbReference type="EMBL" id="SMTL01000002">
    <property type="protein sequence ID" value="TDK37321.1"/>
    <property type="molecule type" value="Genomic_DNA"/>
</dbReference>
<comment type="similarity">
    <text evidence="1">Belongs to the cyt1/cyt2 endotoxin family.</text>
</comment>
<dbReference type="InterPro" id="IPR001615">
    <property type="entry name" value="Endotoxin_CytB"/>
</dbReference>
<comment type="caution">
    <text evidence="3">The sequence shown here is derived from an EMBL/GenBank/DDBJ whole genome shotgun (WGS) entry which is preliminary data.</text>
</comment>
<dbReference type="GO" id="GO:0005576">
    <property type="term" value="C:extracellular region"/>
    <property type="evidence" value="ECO:0007669"/>
    <property type="project" value="InterPro"/>
</dbReference>
<organism evidence="3 4">
    <name type="scientific">Rhizobium deserti</name>
    <dbReference type="NCBI Taxonomy" id="2547961"/>
    <lineage>
        <taxon>Bacteria</taxon>
        <taxon>Pseudomonadati</taxon>
        <taxon>Pseudomonadota</taxon>
        <taxon>Alphaproteobacteria</taxon>
        <taxon>Hyphomicrobiales</taxon>
        <taxon>Rhizobiaceae</taxon>
        <taxon>Rhizobium/Agrobacterium group</taxon>
        <taxon>Rhizobium</taxon>
    </lineage>
</organism>
<dbReference type="GO" id="GO:0030435">
    <property type="term" value="P:sporulation resulting in formation of a cellular spore"/>
    <property type="evidence" value="ECO:0007669"/>
    <property type="project" value="UniProtKB-KW"/>
</dbReference>
<dbReference type="RefSeq" id="WP_133316088.1">
    <property type="nucleotide sequence ID" value="NZ_SMTL01000002.1"/>
</dbReference>
<keyword evidence="2" id="KW-0749">Sporulation</keyword>
<gene>
    <name evidence="3" type="ORF">E2F50_10625</name>
</gene>
<protein>
    <submittedName>
        <fullName evidence="3">Uncharacterized protein</fullName>
    </submittedName>
</protein>
<dbReference type="InterPro" id="IPR035918">
    <property type="entry name" value="CytB_endotoxin-like_sf"/>
</dbReference>
<keyword evidence="4" id="KW-1185">Reference proteome</keyword>
<proteinExistence type="inferred from homology"/>
<dbReference type="Pfam" id="PF01338">
    <property type="entry name" value="Bac_thur_toxin"/>
    <property type="match status" value="1"/>
</dbReference>
<dbReference type="SUPFAM" id="SSF55676">
    <property type="entry name" value="CytB endotoxin-like"/>
    <property type="match status" value="1"/>
</dbReference>